<dbReference type="EMBL" id="JAATEJ010000026">
    <property type="protein sequence ID" value="NJP47056.1"/>
    <property type="molecule type" value="Genomic_DNA"/>
</dbReference>
<gene>
    <name evidence="1" type="ORF">HCN08_27170</name>
</gene>
<protein>
    <submittedName>
        <fullName evidence="1">DUF2199 domain-containing protein</fullName>
    </submittedName>
</protein>
<sequence>MVDETGFACSCCGAWHDGLPMGCSSPAPAVWDPAFADAEDCVLSSEQCVVKGEHYFVKGLIEIPVLGSDAVFSWGVWVSLSPAHFARAAELWETPGRETEPPYFGWLSTELPAYPRSTLDLKTNVHTRPVGERPFVELEPTAHPLAVEQRTGITLDRVRSIAESVLHPGAPRD</sequence>
<name>A0ABX0ZZR9_9ACTN</name>
<proteinExistence type="predicted"/>
<dbReference type="Proteomes" id="UP000734511">
    <property type="component" value="Unassembled WGS sequence"/>
</dbReference>
<dbReference type="Pfam" id="PF09965">
    <property type="entry name" value="DUF2199"/>
    <property type="match status" value="1"/>
</dbReference>
<reference evidence="1 2" key="1">
    <citation type="submission" date="2020-03" db="EMBL/GenBank/DDBJ databases">
        <title>WGS of actinomycetes isolated from Thailand.</title>
        <authorList>
            <person name="Thawai C."/>
        </authorList>
    </citation>
    <scope>NUCLEOTIDE SEQUENCE [LARGE SCALE GENOMIC DNA]</scope>
    <source>
        <strain evidence="1 2">PRB2-1</strain>
    </source>
</reference>
<evidence type="ECO:0000313" key="1">
    <source>
        <dbReference type="EMBL" id="NJP47056.1"/>
    </source>
</evidence>
<evidence type="ECO:0000313" key="2">
    <source>
        <dbReference type="Proteomes" id="UP000734511"/>
    </source>
</evidence>
<organism evidence="1 2">
    <name type="scientific">Actinacidiphila epipremni</name>
    <dbReference type="NCBI Taxonomy" id="2053013"/>
    <lineage>
        <taxon>Bacteria</taxon>
        <taxon>Bacillati</taxon>
        <taxon>Actinomycetota</taxon>
        <taxon>Actinomycetes</taxon>
        <taxon>Kitasatosporales</taxon>
        <taxon>Streptomycetaceae</taxon>
        <taxon>Actinacidiphila</taxon>
    </lineage>
</organism>
<comment type="caution">
    <text evidence="1">The sequence shown here is derived from an EMBL/GenBank/DDBJ whole genome shotgun (WGS) entry which is preliminary data.</text>
</comment>
<keyword evidence="2" id="KW-1185">Reference proteome</keyword>
<dbReference type="InterPro" id="IPR018697">
    <property type="entry name" value="DUF2199"/>
</dbReference>
<accession>A0ABX0ZZR9</accession>